<protein>
    <submittedName>
        <fullName evidence="1">Uncharacterized protein</fullName>
    </submittedName>
</protein>
<evidence type="ECO:0000313" key="1">
    <source>
        <dbReference type="EMBL" id="PNC17837.1"/>
    </source>
</evidence>
<evidence type="ECO:0000313" key="2">
    <source>
        <dbReference type="Proteomes" id="UP000236000"/>
    </source>
</evidence>
<dbReference type="Proteomes" id="UP000236000">
    <property type="component" value="Unassembled WGS sequence"/>
</dbReference>
<dbReference type="RefSeq" id="WP_102714624.1">
    <property type="nucleotide sequence ID" value="NZ_PJKA01000012.1"/>
</dbReference>
<gene>
    <name evidence="1" type="ORF">CXU22_08865</name>
</gene>
<dbReference type="EMBL" id="PJKA01000012">
    <property type="protein sequence ID" value="PNC17837.1"/>
    <property type="molecule type" value="Genomic_DNA"/>
</dbReference>
<organism evidence="1 2">
    <name type="scientific">Akkermansia muciniphila</name>
    <dbReference type="NCBI Taxonomy" id="239935"/>
    <lineage>
        <taxon>Bacteria</taxon>
        <taxon>Pseudomonadati</taxon>
        <taxon>Verrucomicrobiota</taxon>
        <taxon>Verrucomicrobiia</taxon>
        <taxon>Verrucomicrobiales</taxon>
        <taxon>Akkermansiaceae</taxon>
        <taxon>Akkermansia</taxon>
    </lineage>
</organism>
<name>A0A2N8HD67_9BACT</name>
<accession>A0A2N8HD67</accession>
<proteinExistence type="predicted"/>
<sequence>MMNAMRYLWCGVFACLAAWQPCRGAGSDKREEKVEIAFTKAGLERSSENGKRTGDLQWKCQAVLFIPEPWDFETRSVAERQSVKMCDMDGRELAAVEFYTGWLNGREQKGVSYVEIQGTAACLPPAGCTQVRMKGRLRVPVVRMLKSPVYELPLRPGASYLFPLPGSEEGYVRNADDVVKSNELPMGELYVGKCEWKKGDGEKQLSLSICLDANHRFKPEKIELLDGKGEVMKYRRPNRSDIDEQSRSWSADFTFSSPEKMDTGKCRVRLIYKTVPEYVTVPVDARFGMGGEIREEAGKKAR</sequence>
<comment type="caution">
    <text evidence="1">The sequence shown here is derived from an EMBL/GenBank/DDBJ whole genome shotgun (WGS) entry which is preliminary data.</text>
</comment>
<dbReference type="AlphaFoldDB" id="A0A2N8HD67"/>
<reference evidence="1 2" key="1">
    <citation type="journal article" date="2017" name="BMC Genomics">
        <title>Genome sequencing of 39 Akkermansia muciniphila isolates reveals its population structure, genomic and functional diverisity, and global distribution in mammalian gut microbiotas.</title>
        <authorList>
            <person name="Guo X."/>
            <person name="Li S."/>
            <person name="Zhang J."/>
            <person name="Wu F."/>
            <person name="Li X."/>
            <person name="Wu D."/>
            <person name="Zhang M."/>
            <person name="Ou Z."/>
            <person name="Jie Z."/>
            <person name="Yan Q."/>
            <person name="Li P."/>
            <person name="Yi J."/>
            <person name="Peng Y."/>
        </authorList>
    </citation>
    <scope>NUCLEOTIDE SEQUENCE [LARGE SCALE GENOMIC DNA]</scope>
    <source>
        <strain evidence="1 2">GP24</strain>
    </source>
</reference>